<gene>
    <name evidence="1" type="ORF">LI90_3132</name>
</gene>
<reference evidence="2" key="1">
    <citation type="submission" date="2015-04" db="EMBL/GenBank/DDBJ databases">
        <title>Physiological reanalysis, assessment of diazotrophy, and genome sequences of multiple isolates of Streptomyces thermoautotrophicus.</title>
        <authorList>
            <person name="MacKellar D.C."/>
            <person name="Lieber L."/>
            <person name="Norman J."/>
            <person name="Bolger A."/>
            <person name="Tobin C."/>
            <person name="Murray J.W."/>
            <person name="Chang R."/>
            <person name="Ford T."/>
            <person name="Nguyen P.Q."/>
            <person name="Woodward J."/>
            <person name="Permingeat H."/>
            <person name="Joshi N.S."/>
            <person name="Silver P.A."/>
            <person name="Usadel B."/>
            <person name="Rutherford A.W."/>
            <person name="Friesen M."/>
            <person name="Prell J."/>
        </authorList>
    </citation>
    <scope>NUCLEOTIDE SEQUENCE [LARGE SCALE GENOMIC DNA]</scope>
    <source>
        <strain evidence="2">H1</strain>
    </source>
</reference>
<keyword evidence="2" id="KW-1185">Reference proteome</keyword>
<organism evidence="1 2">
    <name type="scientific">Carbonactinospora thermoautotrophica</name>
    <dbReference type="NCBI Taxonomy" id="1469144"/>
    <lineage>
        <taxon>Bacteria</taxon>
        <taxon>Bacillati</taxon>
        <taxon>Actinomycetota</taxon>
        <taxon>Actinomycetes</taxon>
        <taxon>Kitasatosporales</taxon>
        <taxon>Carbonactinosporaceae</taxon>
        <taxon>Carbonactinospora</taxon>
    </lineage>
</organism>
<sequence>MPRVSELLAAWEAGLAAGETRRALLLHALARPDASVEELLAVPVGERDADLFALRGVLFGPRLDVRLACAECAEEMEFDLDVAALVAAGRPDPGPHRVEAGPWAVRFRLPTAGDLAAVTEAAAEADPRLALLGRCVLEATRDGAAVDVAGLPAEVTERLAAKAAEVDPGADITLNVPCPECGHATKAELDIATYLWAELDAWARATLLDVHLLASAYGWSEPEILALSPVRRRYYLELLGDA</sequence>
<name>A0A132MW79_9ACTN</name>
<protein>
    <recommendedName>
        <fullName evidence="3">Phage baseplate protein</fullName>
    </recommendedName>
</protein>
<accession>A0A132MW79</accession>
<dbReference type="OrthoDB" id="283948at2"/>
<proteinExistence type="predicted"/>
<dbReference type="EMBL" id="LAXD01000001">
    <property type="protein sequence ID" value="KWX02093.1"/>
    <property type="molecule type" value="Genomic_DNA"/>
</dbReference>
<dbReference type="STRING" id="1469144.LI90_3132"/>
<dbReference type="PATRIC" id="fig|1469144.10.peg.3376"/>
<comment type="caution">
    <text evidence="1">The sequence shown here is derived from an EMBL/GenBank/DDBJ whole genome shotgun (WGS) entry which is preliminary data.</text>
</comment>
<evidence type="ECO:0000313" key="1">
    <source>
        <dbReference type="EMBL" id="KWX02093.1"/>
    </source>
</evidence>
<dbReference type="Proteomes" id="UP000070188">
    <property type="component" value="Unassembled WGS sequence"/>
</dbReference>
<dbReference type="InterPro" id="IPR024364">
    <property type="entry name" value="Baseplate_phage_T4-like"/>
</dbReference>
<evidence type="ECO:0000313" key="2">
    <source>
        <dbReference type="Proteomes" id="UP000070188"/>
    </source>
</evidence>
<dbReference type="Pfam" id="PF12322">
    <property type="entry name" value="T4_baseplate"/>
    <property type="match status" value="1"/>
</dbReference>
<evidence type="ECO:0008006" key="3">
    <source>
        <dbReference type="Google" id="ProtNLM"/>
    </source>
</evidence>
<dbReference type="AlphaFoldDB" id="A0A132MW79"/>
<dbReference type="RefSeq" id="WP_066888946.1">
    <property type="nucleotide sequence ID" value="NZ_LAXD01000001.1"/>
</dbReference>